<gene>
    <name evidence="2" type="ORF">HMPREF0080_00698</name>
</gene>
<comment type="caution">
    <text evidence="2">The sequence shown here is derived from an EMBL/GenBank/DDBJ whole genome shotgun (WGS) entry which is preliminary data.</text>
</comment>
<keyword evidence="3" id="KW-1185">Reference proteome</keyword>
<dbReference type="STRING" id="861450.HMPREF0080_00698"/>
<name>G9YGD4_9FIRM</name>
<accession>G9YGD4</accession>
<proteinExistence type="predicted"/>
<dbReference type="SUPFAM" id="SSF75169">
    <property type="entry name" value="DsrEFH-like"/>
    <property type="match status" value="1"/>
</dbReference>
<dbReference type="SUPFAM" id="SSF64307">
    <property type="entry name" value="SirA-like"/>
    <property type="match status" value="1"/>
</dbReference>
<evidence type="ECO:0000313" key="2">
    <source>
        <dbReference type="EMBL" id="EHM42279.1"/>
    </source>
</evidence>
<evidence type="ECO:0000313" key="3">
    <source>
        <dbReference type="Proteomes" id="UP000005481"/>
    </source>
</evidence>
<dbReference type="InterPro" id="IPR036868">
    <property type="entry name" value="TusA-like_sf"/>
</dbReference>
<dbReference type="Pfam" id="PF01206">
    <property type="entry name" value="TusA"/>
    <property type="match status" value="1"/>
</dbReference>
<sequence length="197" mass="21802">MVKVNAVGMVCPLPVIETRKALKENERVETTVDNKVATENLRRMAAQMGYEYDLKEEGADRFVVTITKTQGAETAETDPDTAAKAADEFVVVIDSVTMGNGAEQLGKNLMKTFIYTLTEQEVLPQRIIFYNGGVQLLTEGSEVLEDLQKLAAEGVEIYGCGACLNFYGLTEKVKVGEITNMFSIVEMMRKAYRIVKP</sequence>
<evidence type="ECO:0000259" key="1">
    <source>
        <dbReference type="Pfam" id="PF01206"/>
    </source>
</evidence>
<dbReference type="Pfam" id="PF02635">
    <property type="entry name" value="DsrE"/>
    <property type="match status" value="1"/>
</dbReference>
<dbReference type="OrthoDB" id="9801500at2"/>
<dbReference type="AlphaFoldDB" id="G9YGD4"/>
<dbReference type="RefSeq" id="WP_006789688.1">
    <property type="nucleotide sequence ID" value="NZ_JH417574.1"/>
</dbReference>
<dbReference type="InterPro" id="IPR027396">
    <property type="entry name" value="DsrEFH-like"/>
</dbReference>
<feature type="domain" description="UPF0033" evidence="1">
    <location>
        <begin position="3"/>
        <end position="68"/>
    </location>
</feature>
<dbReference type="NCBIfam" id="TIGR03527">
    <property type="entry name" value="selenium_YedF"/>
    <property type="match status" value="1"/>
</dbReference>
<dbReference type="InterPro" id="IPR001455">
    <property type="entry name" value="TusA-like"/>
</dbReference>
<dbReference type="InterPro" id="IPR003787">
    <property type="entry name" value="Sulphur_relay_DsrE/F-like"/>
</dbReference>
<dbReference type="EMBL" id="AGCJ01000022">
    <property type="protein sequence ID" value="EHM42279.1"/>
    <property type="molecule type" value="Genomic_DNA"/>
</dbReference>
<reference evidence="2 3" key="1">
    <citation type="submission" date="2011-08" db="EMBL/GenBank/DDBJ databases">
        <authorList>
            <person name="Weinstock G."/>
            <person name="Sodergren E."/>
            <person name="Clifton S."/>
            <person name="Fulton L."/>
            <person name="Fulton B."/>
            <person name="Courtney L."/>
            <person name="Fronick C."/>
            <person name="Harrison M."/>
            <person name="Strong C."/>
            <person name="Farmer C."/>
            <person name="Delahaunty K."/>
            <person name="Markovic C."/>
            <person name="Hall O."/>
            <person name="Minx P."/>
            <person name="Tomlinson C."/>
            <person name="Mitreva M."/>
            <person name="Hou S."/>
            <person name="Chen J."/>
            <person name="Wollam A."/>
            <person name="Pepin K.H."/>
            <person name="Johnson M."/>
            <person name="Bhonagiri V."/>
            <person name="Zhang X."/>
            <person name="Suruliraj S."/>
            <person name="Warren W."/>
            <person name="Chinwalla A."/>
            <person name="Mardis E.R."/>
            <person name="Wilson R.K."/>
        </authorList>
    </citation>
    <scope>NUCLEOTIDE SEQUENCE [LARGE SCALE GENOMIC DNA]</scope>
    <source>
        <strain evidence="2 3">F0357</strain>
    </source>
</reference>
<organism evidence="2 3">
    <name type="scientific">Anaeroglobus geminatus F0357</name>
    <dbReference type="NCBI Taxonomy" id="861450"/>
    <lineage>
        <taxon>Bacteria</taxon>
        <taxon>Bacillati</taxon>
        <taxon>Bacillota</taxon>
        <taxon>Negativicutes</taxon>
        <taxon>Veillonellales</taxon>
        <taxon>Veillonellaceae</taxon>
        <taxon>Anaeroglobus</taxon>
    </lineage>
</organism>
<dbReference type="Gene3D" id="3.40.1260.10">
    <property type="entry name" value="DsrEFH-like"/>
    <property type="match status" value="1"/>
</dbReference>
<protein>
    <submittedName>
        <fullName evidence="2">Selenium metabolism protein YedF</fullName>
    </submittedName>
</protein>
<dbReference type="HOGENOM" id="CLU_097491_0_0_9"/>
<dbReference type="Proteomes" id="UP000005481">
    <property type="component" value="Unassembled WGS sequence"/>
</dbReference>
<dbReference type="eggNOG" id="COG0425">
    <property type="taxonomic scope" value="Bacteria"/>
</dbReference>
<dbReference type="PATRIC" id="fig|861450.3.peg.670"/>
<dbReference type="Gene3D" id="3.30.110.40">
    <property type="entry name" value="TusA-like domain"/>
    <property type="match status" value="1"/>
</dbReference>
<dbReference type="InterPro" id="IPR019870">
    <property type="entry name" value="Se_metab_YedF"/>
</dbReference>